<evidence type="ECO:0000256" key="9">
    <source>
        <dbReference type="ARBA" id="ARBA00040743"/>
    </source>
</evidence>
<keyword evidence="3" id="KW-0997">Cell inner membrane</keyword>
<keyword evidence="11" id="KW-0697">Rotamase</keyword>
<evidence type="ECO:0000313" key="13">
    <source>
        <dbReference type="EMBL" id="SEG10319.1"/>
    </source>
</evidence>
<dbReference type="GO" id="GO:0003755">
    <property type="term" value="F:peptidyl-prolyl cis-trans isomerase activity"/>
    <property type="evidence" value="ECO:0007669"/>
    <property type="project" value="UniProtKB-KW"/>
</dbReference>
<evidence type="ECO:0000256" key="7">
    <source>
        <dbReference type="ARBA" id="ARBA00023186"/>
    </source>
</evidence>
<reference evidence="13 14" key="1">
    <citation type="submission" date="2016-10" db="EMBL/GenBank/DDBJ databases">
        <authorList>
            <person name="de Groot N.N."/>
        </authorList>
    </citation>
    <scope>NUCLEOTIDE SEQUENCE [LARGE SCALE GENOMIC DNA]</scope>
    <source>
        <strain evidence="13 14">Nm13</strain>
    </source>
</reference>
<evidence type="ECO:0000256" key="6">
    <source>
        <dbReference type="ARBA" id="ARBA00023136"/>
    </source>
</evidence>
<organism evidence="13 14">
    <name type="scientific">Nitrosomonas ureae</name>
    <dbReference type="NCBI Taxonomy" id="44577"/>
    <lineage>
        <taxon>Bacteria</taxon>
        <taxon>Pseudomonadati</taxon>
        <taxon>Pseudomonadota</taxon>
        <taxon>Betaproteobacteria</taxon>
        <taxon>Nitrosomonadales</taxon>
        <taxon>Nitrosomonadaceae</taxon>
        <taxon>Nitrosomonas</taxon>
    </lineage>
</organism>
<dbReference type="Gene3D" id="1.10.4030.10">
    <property type="entry name" value="Porin chaperone SurA, peptide-binding domain"/>
    <property type="match status" value="1"/>
</dbReference>
<sequence length="628" mass="71676">MFDLVNRKKRVVQVILGLAVLPFMFWGVESYRNDGSEGYVAVVEGEEISRREFEQALRDHHERLRAMLGANFDSAILDNFEVRNSVLERLIQQRLLYQEAVKNGFAVLDSQLIKTIQDIQAFQKNNKFSKQQYEELLRNQGLTPAIFESRVRNELLLQQLLDGYSENAITPRTATEKVQYLSEVRREISQSKIAPDQFLSQAIPEEVDISAYYEQHKTDFDLPERAKVEYLVLSLDRAAKNEFVSDEAINTYFSEHQSEFGQPEERKASHILISVSADVPEEEKQIARDKAERILEQVKQDPDQFAEIAKEHSDDPGSAMQGGDLGFFGRGVMVKSFEDNIFSMQLDEISDIVETDFGLHIIKLTAIKEEQHPELEEVREQIENTLKIEMVESVFGEIVEDFSNVVYEQGESLQAAAEKFELTIEKSDWITRDLKEEPEILANENLLSAIFSDDVISNSRNTEAIEVKPDTFVSARIIEYKPATSQSLTVVKDEIVEKLKKEMAVSMAVVEGQERLARLQAGEVLDDVAWDDAQLISYMQPQELDHEALGAIFRAEVDELPAYVGVVEPEGGFNLIRISKVIEPESDEKIASENFAKQLQQMITQEEVSSYLAAIRQRYDVKIKQNNL</sequence>
<dbReference type="EMBL" id="FNUX01000027">
    <property type="protein sequence ID" value="SEG10319.1"/>
    <property type="molecule type" value="Genomic_DNA"/>
</dbReference>
<gene>
    <name evidence="13" type="ORF">SAMN05216334_1278</name>
</gene>
<keyword evidence="5" id="KW-1133">Transmembrane helix</keyword>
<proteinExistence type="inferred from homology"/>
<dbReference type="InterPro" id="IPR027304">
    <property type="entry name" value="Trigger_fact/SurA_dom_sf"/>
</dbReference>
<dbReference type="PROSITE" id="PS50198">
    <property type="entry name" value="PPIC_PPIASE_2"/>
    <property type="match status" value="1"/>
</dbReference>
<keyword evidence="6" id="KW-0472">Membrane</keyword>
<dbReference type="InterPro" id="IPR046357">
    <property type="entry name" value="PPIase_dom_sf"/>
</dbReference>
<dbReference type="SUPFAM" id="SSF109998">
    <property type="entry name" value="Triger factor/SurA peptide-binding domain-like"/>
    <property type="match status" value="1"/>
</dbReference>
<dbReference type="OrthoDB" id="9812372at2"/>
<dbReference type="RefSeq" id="WP_103967311.1">
    <property type="nucleotide sequence ID" value="NZ_FNUX01000027.1"/>
</dbReference>
<evidence type="ECO:0000256" key="11">
    <source>
        <dbReference type="PROSITE-ProRule" id="PRU00278"/>
    </source>
</evidence>
<evidence type="ECO:0000256" key="8">
    <source>
        <dbReference type="ARBA" id="ARBA00038408"/>
    </source>
</evidence>
<evidence type="ECO:0000313" key="14">
    <source>
        <dbReference type="Proteomes" id="UP000236753"/>
    </source>
</evidence>
<dbReference type="SUPFAM" id="SSF54534">
    <property type="entry name" value="FKBP-like"/>
    <property type="match status" value="1"/>
</dbReference>
<dbReference type="PANTHER" id="PTHR47529">
    <property type="entry name" value="PEPTIDYL-PROLYL CIS-TRANS ISOMERASE D"/>
    <property type="match status" value="1"/>
</dbReference>
<evidence type="ECO:0000256" key="4">
    <source>
        <dbReference type="ARBA" id="ARBA00022692"/>
    </source>
</evidence>
<name>A0A1H5XF40_9PROT</name>
<keyword evidence="11 13" id="KW-0413">Isomerase</keyword>
<dbReference type="Gene3D" id="3.10.50.40">
    <property type="match status" value="1"/>
</dbReference>
<evidence type="ECO:0000256" key="10">
    <source>
        <dbReference type="ARBA" id="ARBA00042775"/>
    </source>
</evidence>
<evidence type="ECO:0000256" key="5">
    <source>
        <dbReference type="ARBA" id="ARBA00022989"/>
    </source>
</evidence>
<evidence type="ECO:0000256" key="1">
    <source>
        <dbReference type="ARBA" id="ARBA00004382"/>
    </source>
</evidence>
<dbReference type="InterPro" id="IPR000297">
    <property type="entry name" value="PPIase_PpiC"/>
</dbReference>
<evidence type="ECO:0000259" key="12">
    <source>
        <dbReference type="PROSITE" id="PS50198"/>
    </source>
</evidence>
<keyword evidence="2" id="KW-1003">Cell membrane</keyword>
<evidence type="ECO:0000256" key="3">
    <source>
        <dbReference type="ARBA" id="ARBA00022519"/>
    </source>
</evidence>
<dbReference type="PANTHER" id="PTHR47529:SF1">
    <property type="entry name" value="PERIPLASMIC CHAPERONE PPID"/>
    <property type="match status" value="1"/>
</dbReference>
<comment type="subcellular location">
    <subcellularLocation>
        <location evidence="1">Cell inner membrane</location>
        <topology evidence="1">Single-pass type II membrane protein</topology>
        <orientation evidence="1">Periplasmic side</orientation>
    </subcellularLocation>
</comment>
<feature type="domain" description="PpiC" evidence="12">
    <location>
        <begin position="263"/>
        <end position="366"/>
    </location>
</feature>
<keyword evidence="4" id="KW-0812">Transmembrane</keyword>
<dbReference type="InterPro" id="IPR052029">
    <property type="entry name" value="PpiD_chaperone"/>
</dbReference>
<dbReference type="AlphaFoldDB" id="A0A1H5XF40"/>
<dbReference type="GO" id="GO:0005886">
    <property type="term" value="C:plasma membrane"/>
    <property type="evidence" value="ECO:0007669"/>
    <property type="project" value="UniProtKB-SubCell"/>
</dbReference>
<dbReference type="Pfam" id="PF13616">
    <property type="entry name" value="Rotamase_3"/>
    <property type="match status" value="1"/>
</dbReference>
<keyword evidence="7" id="KW-0143">Chaperone</keyword>
<accession>A0A1H5XF40</accession>
<dbReference type="Pfam" id="PF13624">
    <property type="entry name" value="SurA_N_3"/>
    <property type="match status" value="1"/>
</dbReference>
<evidence type="ECO:0000256" key="2">
    <source>
        <dbReference type="ARBA" id="ARBA00022475"/>
    </source>
</evidence>
<comment type="similarity">
    <text evidence="8">Belongs to the PpiD chaperone family.</text>
</comment>
<dbReference type="Proteomes" id="UP000236753">
    <property type="component" value="Unassembled WGS sequence"/>
</dbReference>
<protein>
    <recommendedName>
        <fullName evidence="9">Periplasmic chaperone PpiD</fullName>
    </recommendedName>
    <alternativeName>
        <fullName evidence="10">Periplasmic folding chaperone</fullName>
    </alternativeName>
</protein>